<dbReference type="Pfam" id="PF18154">
    <property type="entry name" value="pPIWI_RE_REase"/>
    <property type="match status" value="1"/>
</dbReference>
<dbReference type="AlphaFoldDB" id="A0A8I0AC05"/>
<dbReference type="RefSeq" id="WP_186835571.1">
    <property type="nucleotide sequence ID" value="NZ_JACOOQ010000023.1"/>
</dbReference>
<evidence type="ECO:0000259" key="1">
    <source>
        <dbReference type="Pfam" id="PF18154"/>
    </source>
</evidence>
<reference evidence="2" key="1">
    <citation type="submission" date="2020-08" db="EMBL/GenBank/DDBJ databases">
        <title>Genome public.</title>
        <authorList>
            <person name="Liu C."/>
            <person name="Sun Q."/>
        </authorList>
    </citation>
    <scope>NUCLEOTIDE SEQUENCE</scope>
    <source>
        <strain evidence="2">NSJ-42</strain>
    </source>
</reference>
<proteinExistence type="predicted"/>
<accession>A0A8I0AC05</accession>
<keyword evidence="3" id="KW-1185">Reference proteome</keyword>
<organism evidence="2 3">
    <name type="scientific">Clostridium lentum</name>
    <dbReference type="NCBI Taxonomy" id="2763037"/>
    <lineage>
        <taxon>Bacteria</taxon>
        <taxon>Bacillati</taxon>
        <taxon>Bacillota</taxon>
        <taxon>Clostridia</taxon>
        <taxon>Eubacteriales</taxon>
        <taxon>Clostridiaceae</taxon>
        <taxon>Clostridium</taxon>
    </lineage>
</organism>
<name>A0A8I0AC05_9CLOT</name>
<dbReference type="EMBL" id="JACOOQ010000023">
    <property type="protein sequence ID" value="MBC5641091.1"/>
    <property type="molecule type" value="Genomic_DNA"/>
</dbReference>
<protein>
    <recommendedName>
        <fullName evidence="1">REase associating with pPIWI RE domain-containing protein</fullName>
    </recommendedName>
</protein>
<gene>
    <name evidence="2" type="ORF">H8R92_11850</name>
</gene>
<dbReference type="InterPro" id="IPR040828">
    <property type="entry name" value="pPIWI_RE_REase"/>
</dbReference>
<evidence type="ECO:0000313" key="3">
    <source>
        <dbReference type="Proteomes" id="UP000662088"/>
    </source>
</evidence>
<comment type="caution">
    <text evidence="2">The sequence shown here is derived from an EMBL/GenBank/DDBJ whole genome shotgun (WGS) entry which is preliminary data.</text>
</comment>
<dbReference type="Proteomes" id="UP000662088">
    <property type="component" value="Unassembled WGS sequence"/>
</dbReference>
<evidence type="ECO:0000313" key="2">
    <source>
        <dbReference type="EMBL" id="MBC5641091.1"/>
    </source>
</evidence>
<feature type="domain" description="REase associating with pPIWI RE" evidence="1">
    <location>
        <begin position="233"/>
        <end position="358"/>
    </location>
</feature>
<sequence length="360" mass="42724">MNTEDFNLIYGIRDSINEKDKKIKLIKLYKLLQQLTKKLIEKGYKDFPTNIPELLYFLGNIPMKEYIDDGTLEGVAIDAYLDLTEEFLERASEDDVEEAGQKLMYQLLKYIRESTLKDKDEVYKKIKEFIINNYYISLRDLEIEVKRNFGYDIYIMIKKMYENANDINGEYLLCPVCGKELNLEDKRNGTCSKVCDYYINKYNLKAKKKIFNNRILRLNEGVYRFNLMSSIGEFEIYKKCVERFRGKEVILYPNVDEYDISIKDGNKNILINLDVKDARTPEILVKILINNTNLDKLINKNNRIINFIVIPEHREFIYNISNAGRYIKELKKLLANESIDIMVISERHLYKEIERIFEEV</sequence>